<dbReference type="PROSITE" id="PS00061">
    <property type="entry name" value="ADH_SHORT"/>
    <property type="match status" value="1"/>
</dbReference>
<dbReference type="InterPro" id="IPR036291">
    <property type="entry name" value="NAD(P)-bd_dom_sf"/>
</dbReference>
<dbReference type="OrthoDB" id="9808814at2"/>
<evidence type="ECO:0000256" key="2">
    <source>
        <dbReference type="ARBA" id="ARBA00023002"/>
    </source>
</evidence>
<dbReference type="EMBL" id="CP000383">
    <property type="protein sequence ID" value="ABG59327.1"/>
    <property type="molecule type" value="Genomic_DNA"/>
</dbReference>
<keyword evidence="5" id="KW-1185">Reference proteome</keyword>
<proteinExistence type="inferred from homology"/>
<evidence type="ECO:0000313" key="5">
    <source>
        <dbReference type="Proteomes" id="UP000001822"/>
    </source>
</evidence>
<dbReference type="CDD" id="cd05233">
    <property type="entry name" value="SDR_c"/>
    <property type="match status" value="1"/>
</dbReference>
<dbReference type="PIRSF" id="PIRSF000126">
    <property type="entry name" value="11-beta-HSD1"/>
    <property type="match status" value="1"/>
</dbReference>
<organism evidence="4 5">
    <name type="scientific">Cytophaga hutchinsonii (strain ATCC 33406 / DSM 1761 / CIP 103989 / NBRC 15051 / NCIMB 9469 / D465)</name>
    <dbReference type="NCBI Taxonomy" id="269798"/>
    <lineage>
        <taxon>Bacteria</taxon>
        <taxon>Pseudomonadati</taxon>
        <taxon>Bacteroidota</taxon>
        <taxon>Cytophagia</taxon>
        <taxon>Cytophagales</taxon>
        <taxon>Cytophagaceae</taxon>
        <taxon>Cytophaga</taxon>
    </lineage>
</organism>
<reference evidence="4 5" key="1">
    <citation type="journal article" date="2007" name="Appl. Environ. Microbiol.">
        <title>Genome sequence of the cellulolytic gliding bacterium Cytophaga hutchinsonii.</title>
        <authorList>
            <person name="Xie G."/>
            <person name="Bruce D.C."/>
            <person name="Challacombe J.F."/>
            <person name="Chertkov O."/>
            <person name="Detter J.C."/>
            <person name="Gilna P."/>
            <person name="Han C.S."/>
            <person name="Lucas S."/>
            <person name="Misra M."/>
            <person name="Myers G.L."/>
            <person name="Richardson P."/>
            <person name="Tapia R."/>
            <person name="Thayer N."/>
            <person name="Thompson L.S."/>
            <person name="Brettin T.S."/>
            <person name="Henrissat B."/>
            <person name="Wilson D.B."/>
            <person name="McBride M.J."/>
        </authorList>
    </citation>
    <scope>NUCLEOTIDE SEQUENCE [LARGE SCALE GENOMIC DNA]</scope>
    <source>
        <strain evidence="5">ATCC 33406 / DSM 1761 / CIP 103989 / NBRC 15051 / NCIMB 9469 / D465</strain>
    </source>
</reference>
<name>A0A6N4SSM4_CYTH3</name>
<dbReference type="Pfam" id="PF00106">
    <property type="entry name" value="adh_short"/>
    <property type="match status" value="1"/>
</dbReference>
<dbReference type="AlphaFoldDB" id="A0A6N4SSM4"/>
<dbReference type="PRINTS" id="PR00081">
    <property type="entry name" value="GDHRDH"/>
</dbReference>
<accession>A0A6N4SSM4</accession>
<dbReference type="Proteomes" id="UP000001822">
    <property type="component" value="Chromosome"/>
</dbReference>
<dbReference type="PANTHER" id="PTHR42901">
    <property type="entry name" value="ALCOHOL DEHYDROGENASE"/>
    <property type="match status" value="1"/>
</dbReference>
<dbReference type="GO" id="GO:0016491">
    <property type="term" value="F:oxidoreductase activity"/>
    <property type="evidence" value="ECO:0007669"/>
    <property type="project" value="UniProtKB-KW"/>
</dbReference>
<protein>
    <submittedName>
        <fullName evidence="4">Probable oxidoreductase (Probable short-chain dehydrogenase)</fullName>
    </submittedName>
</protein>
<dbReference type="RefSeq" id="WP_011585444.1">
    <property type="nucleotide sequence ID" value="NC_008255.1"/>
</dbReference>
<dbReference type="Gene3D" id="3.40.50.720">
    <property type="entry name" value="NAD(P)-binding Rossmann-like Domain"/>
    <property type="match status" value="1"/>
</dbReference>
<dbReference type="SUPFAM" id="SSF51735">
    <property type="entry name" value="NAD(P)-binding Rossmann-fold domains"/>
    <property type="match status" value="1"/>
</dbReference>
<dbReference type="KEGG" id="chu:CHU_2064"/>
<dbReference type="PANTHER" id="PTHR42901:SF1">
    <property type="entry name" value="ALCOHOL DEHYDROGENASE"/>
    <property type="match status" value="1"/>
</dbReference>
<comment type="similarity">
    <text evidence="1 3">Belongs to the short-chain dehydrogenases/reductases (SDR) family.</text>
</comment>
<dbReference type="InterPro" id="IPR020904">
    <property type="entry name" value="Sc_DH/Rdtase_CS"/>
</dbReference>
<evidence type="ECO:0000256" key="3">
    <source>
        <dbReference type="RuleBase" id="RU000363"/>
    </source>
</evidence>
<sequence length="264" mass="28828">MTNENQTVLITGATSGIGLELARLFAADKYNMVLVSRDEQNLNRVAAELQTMGAQNITIVPKDLSLPNAAEDVFLITKQQGIHINVLINDAGVGEYGYFTDTNLAKELRIIQLNISAMVHLTKLYLREMIQYNGEGRILQLASVASYQPSPMLAVYAATKAFVLSFSDALAYELKDTNITITSLIPNATDTDFFRKAGMEHTKAAQDSPDNPTLVAQIGYEALLKGESHAYAPGVRQAAAMSSILSNQNVAKMVEKQMQPAEQK</sequence>
<gene>
    <name evidence="4" type="ordered locus">CHU_2064</name>
</gene>
<dbReference type="InterPro" id="IPR002347">
    <property type="entry name" value="SDR_fam"/>
</dbReference>
<evidence type="ECO:0000313" key="4">
    <source>
        <dbReference type="EMBL" id="ABG59327.1"/>
    </source>
</evidence>
<dbReference type="PRINTS" id="PR00080">
    <property type="entry name" value="SDRFAMILY"/>
</dbReference>
<evidence type="ECO:0000256" key="1">
    <source>
        <dbReference type="ARBA" id="ARBA00006484"/>
    </source>
</evidence>
<keyword evidence="2" id="KW-0560">Oxidoreductase</keyword>